<proteinExistence type="inferred from homology"/>
<accession>A0A1Q9EYE5</accession>
<evidence type="ECO:0000256" key="2">
    <source>
        <dbReference type="SAM" id="SignalP"/>
    </source>
</evidence>
<evidence type="ECO:0000259" key="3">
    <source>
        <dbReference type="Pfam" id="PF03016"/>
    </source>
</evidence>
<evidence type="ECO:0000313" key="4">
    <source>
        <dbReference type="EMBL" id="OLQ12474.1"/>
    </source>
</evidence>
<dbReference type="OrthoDB" id="1924787at2759"/>
<name>A0A1Q9EYE5_SYMMI</name>
<dbReference type="InterPro" id="IPR040911">
    <property type="entry name" value="Exostosin_GT47"/>
</dbReference>
<dbReference type="PANTHER" id="PTHR11062">
    <property type="entry name" value="EXOSTOSIN HEPARAN SULFATE GLYCOSYLTRANSFERASE -RELATED"/>
    <property type="match status" value="1"/>
</dbReference>
<comment type="caution">
    <text evidence="4">The sequence shown here is derived from an EMBL/GenBank/DDBJ whole genome shotgun (WGS) entry which is preliminary data.</text>
</comment>
<sequence length="1649" mass="182973">MPRLLLGWWLARLAQPLPLLPQDLYCRNASFRLAMPDTSKGGVAQADIPCDSRAFGRGATCCEAEDVAAVMEHLEHSISFGMRHLADRQEFLDQYSAASLQKHPCGDAPEAMLSARLKKLVECQQISQEILSLLQGTVSHLLCAACRGSAEGEGAEGLLVEAEAAISDEWRRLSALMQKVYQELRAHDAAVAGQMRQVGVEACVMDFIEAQRRGIPSPTAHRVSIRPWHQRDGVGGFRDTWQRYVDGLLAVSTELAEAIMSEVTGLMLTYQHALQPESNAQFLLCGVPAVAPPPLLPARLSPSAEPDDEGPEVTLLVAMPNPGTNLRFDFANDKATLSKDALLKHVSALNPLLDKMAQGESVKIVIVTANPDQASYLSRLITGHDRVRLIWRRFALFNAEELALFYAGRAANDGPRVVASFQVPSGGDAAALQGSAMLLAKLIRSPSVKVVWPQHLRPARLSSWPSQVRAAAGHGYGLALRESPDTAPCPALVSVLKDYLDFHRAARKTLLEQATLGAGGPMPRLLIYRCSAMGFCGGHGDRLNGLLGVFLMAIASRRAFFIDSARPVPLHQLLQPRRRAASCGKALQDAEFLLDWRLHGAISAVGRRTNYNDRYNDLVDDLPWILTQEPEKVVVMHTNQRVSPAVLQSKEAQSLMGPLAAQLLKTPYLHAALLELLFEPSQLLAARHAEVLEAAKLGRKRLIAVHFRAGDKSPNRWSDPPRHGLSDLEGFLGCAQGLERHQRWKDDDVAWYLAADTAEAGSSPLIAELIKRNKLAFLPGQGDASIVHLDRSPLPVAVAGITDTWAQWLTIASADGVILSASNFGLTAAEAGRVPVAFLGAYGCLESDLTAVCADQPTASAAANWRPSLETIGLLLSFHKVLEEKEDARRARSALREAEAWQAVDNRKRLQNCYTPSPCLRMRIQPCRLLYLFRALQTAGGFFVPLDASSIQALYGQFALLEIPKSKCQYKETGTWNPQCVHGLDEFAECEYNGYQYSMEWYFIQMIREGQRYRAESVEKAQFIYFPQCVSQIYFALRQSYNLTHWQAIERAELGYLVPILRWAHASPAHRATGGVNFWTVFSMDLGRQDFPRSAAWLQPWSIGSLTGSPTWTVDHSMLHRSAFRGATSRASDSCWEEDTKPVALANEMFPARSFYEQDTVISIPSRFSPHPRSRRFGGRPVLGFFAGSPNSCARTRVLAALSAEPGFDVSTSFAKDDGDYRERMWRARFCFVLRGSSHTNNVRLYDVMAHGCVPVVVSDDFQAPLDRLLPWREMAIFLPTSSIPRLAEILRHEITEADRWRYFQNIALGSPPGAKGFPADVEMAKSMVAAKGLDEETLWSGLSASKVFEWHDSHFWMLFFADVASKLRDRMQKAKAAASQIPQGAVQAEENATAVTSELLAAFRWLLDLSRRREQRPWLLVAAGGVSPGLFRALGGWVDLRGCCQARMLAVEWQMPRRTALKLPQLVTHAEERCGEVAFVDPETDFSNLHRLQKSAAGFCGRHRCEEAEAASTERAEHPADIIMQVGRRCHPDRLQKLLELQPRYLWLEGTSSSRPRSEFLRGILQEGWLCFHAVRSRLSPIFEPFTGKLQLGPGGALCAKETDESVDLLFRLNPKLTQGPERWGAQFIFKPEKEAANTRGRFLHSFS</sequence>
<comment type="similarity">
    <text evidence="1">Belongs to the glycosyltransferase 47 family.</text>
</comment>
<keyword evidence="4" id="KW-0808">Transferase</keyword>
<keyword evidence="5" id="KW-1185">Reference proteome</keyword>
<feature type="signal peptide" evidence="2">
    <location>
        <begin position="1"/>
        <end position="16"/>
    </location>
</feature>
<dbReference type="Pfam" id="PF03016">
    <property type="entry name" value="Exostosin_GT47"/>
    <property type="match status" value="1"/>
</dbReference>
<dbReference type="InterPro" id="IPR004263">
    <property type="entry name" value="Exostosin"/>
</dbReference>
<keyword evidence="2" id="KW-0732">Signal</keyword>
<organism evidence="4 5">
    <name type="scientific">Symbiodinium microadriaticum</name>
    <name type="common">Dinoflagellate</name>
    <name type="synonym">Zooxanthella microadriatica</name>
    <dbReference type="NCBI Taxonomy" id="2951"/>
    <lineage>
        <taxon>Eukaryota</taxon>
        <taxon>Sar</taxon>
        <taxon>Alveolata</taxon>
        <taxon>Dinophyceae</taxon>
        <taxon>Suessiales</taxon>
        <taxon>Symbiodiniaceae</taxon>
        <taxon>Symbiodinium</taxon>
    </lineage>
</organism>
<protein>
    <submittedName>
        <fullName evidence="4">Putative glycosyltransferase</fullName>
    </submittedName>
</protein>
<feature type="chain" id="PRO_5010181368" evidence="2">
    <location>
        <begin position="17"/>
        <end position="1649"/>
    </location>
</feature>
<evidence type="ECO:0000313" key="5">
    <source>
        <dbReference type="Proteomes" id="UP000186817"/>
    </source>
</evidence>
<dbReference type="Proteomes" id="UP000186817">
    <property type="component" value="Unassembled WGS sequence"/>
</dbReference>
<reference evidence="4 5" key="1">
    <citation type="submission" date="2016-02" db="EMBL/GenBank/DDBJ databases">
        <title>Genome analysis of coral dinoflagellate symbionts highlights evolutionary adaptations to a symbiotic lifestyle.</title>
        <authorList>
            <person name="Aranda M."/>
            <person name="Li Y."/>
            <person name="Liew Y.J."/>
            <person name="Baumgarten S."/>
            <person name="Simakov O."/>
            <person name="Wilson M."/>
            <person name="Piel J."/>
            <person name="Ashoor H."/>
            <person name="Bougouffa S."/>
            <person name="Bajic V.B."/>
            <person name="Ryu T."/>
            <person name="Ravasi T."/>
            <person name="Bayer T."/>
            <person name="Micklem G."/>
            <person name="Kim H."/>
            <person name="Bhak J."/>
            <person name="Lajeunesse T.C."/>
            <person name="Voolstra C.R."/>
        </authorList>
    </citation>
    <scope>NUCLEOTIDE SEQUENCE [LARGE SCALE GENOMIC DNA]</scope>
    <source>
        <strain evidence="4 5">CCMP2467</strain>
    </source>
</reference>
<dbReference type="GO" id="GO:0016757">
    <property type="term" value="F:glycosyltransferase activity"/>
    <property type="evidence" value="ECO:0007669"/>
    <property type="project" value="InterPro"/>
</dbReference>
<evidence type="ECO:0000256" key="1">
    <source>
        <dbReference type="ARBA" id="ARBA00010271"/>
    </source>
</evidence>
<dbReference type="EMBL" id="LSRX01000042">
    <property type="protein sequence ID" value="OLQ12474.1"/>
    <property type="molecule type" value="Genomic_DNA"/>
</dbReference>
<feature type="domain" description="Exostosin GT47" evidence="3">
    <location>
        <begin position="990"/>
        <end position="1292"/>
    </location>
</feature>
<dbReference type="PANTHER" id="PTHR11062:SF281">
    <property type="entry name" value="EXOSTOSIN-LIKE 2"/>
    <property type="match status" value="1"/>
</dbReference>
<gene>
    <name evidence="4" type="ORF">AK812_SmicGene3557</name>
</gene>